<dbReference type="EMBL" id="CP026378">
    <property type="protein sequence ID" value="AUY25540.1"/>
    <property type="molecule type" value="Genomic_DNA"/>
</dbReference>
<evidence type="ECO:0000313" key="5">
    <source>
        <dbReference type="EMBL" id="AUY25540.1"/>
    </source>
</evidence>
<dbReference type="InterPro" id="IPR029063">
    <property type="entry name" value="SAM-dependent_MTases_sf"/>
</dbReference>
<dbReference type="RefSeq" id="WP_084970725.1">
    <property type="nucleotide sequence ID" value="NZ_CP026378.1"/>
</dbReference>
<dbReference type="InterPro" id="IPR007757">
    <property type="entry name" value="MT-A70-like"/>
</dbReference>
<dbReference type="PROSITE" id="PS51143">
    <property type="entry name" value="MT_A70"/>
    <property type="match status" value="1"/>
</dbReference>
<sequence>MSEKYRLIYCDPPWAYSNTISNGAASDHYATMAITDIKRLPVWDIAAEDAVLAMWYTGTHNAEAVQLAEAWGFKVRTMKGFTWVKLNQLAEQHINKALAAGEVEDFYDLLGLLNAQTRMNGGNYTRANSEDMLIAVRGAGIERVNASVKQVIYSPLGEHSAKPWEARHRLELLYGDVPRIELFSRGNAAGWHHWGNQNPRNDIELLPGVAAPAAKNIGDAA</sequence>
<dbReference type="PANTHER" id="PTHR12829:SF7">
    <property type="entry name" value="N6-ADENOSINE-METHYLTRANSFERASE CATALYTIC SUBUNIT"/>
    <property type="match status" value="1"/>
</dbReference>
<evidence type="ECO:0000256" key="3">
    <source>
        <dbReference type="ARBA" id="ARBA00022691"/>
    </source>
</evidence>
<keyword evidence="2" id="KW-0808">Transferase</keyword>
<dbReference type="Pfam" id="PF05063">
    <property type="entry name" value="MT-A70"/>
    <property type="match status" value="2"/>
</dbReference>
<keyword evidence="6" id="KW-1185">Reference proteome</keyword>
<evidence type="ECO:0000256" key="2">
    <source>
        <dbReference type="ARBA" id="ARBA00022679"/>
    </source>
</evidence>
<dbReference type="InterPro" id="IPR002052">
    <property type="entry name" value="DNA_methylase_N6_adenine_CS"/>
</dbReference>
<comment type="similarity">
    <text evidence="4">Belongs to the MT-A70-like family.</text>
</comment>
<dbReference type="PROSITE" id="PS00092">
    <property type="entry name" value="N6_MTASE"/>
    <property type="match status" value="1"/>
</dbReference>
<evidence type="ECO:0000313" key="6">
    <source>
        <dbReference type="Proteomes" id="UP000237673"/>
    </source>
</evidence>
<dbReference type="PANTHER" id="PTHR12829">
    <property type="entry name" value="N6-ADENOSINE-METHYLTRANSFERASE"/>
    <property type="match status" value="1"/>
</dbReference>
<dbReference type="SUPFAM" id="SSF53335">
    <property type="entry name" value="S-adenosyl-L-methionine-dependent methyltransferases"/>
    <property type="match status" value="1"/>
</dbReference>
<keyword evidence="1 5" id="KW-0489">Methyltransferase</keyword>
<evidence type="ECO:0000256" key="4">
    <source>
        <dbReference type="PROSITE-ProRule" id="PRU00489"/>
    </source>
</evidence>
<organism evidence="5 6">
    <name type="scientific">Mixta calida</name>
    <dbReference type="NCBI Taxonomy" id="665913"/>
    <lineage>
        <taxon>Bacteria</taxon>
        <taxon>Pseudomonadati</taxon>
        <taxon>Pseudomonadota</taxon>
        <taxon>Gammaproteobacteria</taxon>
        <taxon>Enterobacterales</taxon>
        <taxon>Erwiniaceae</taxon>
        <taxon>Mixta</taxon>
    </lineage>
</organism>
<dbReference type="GO" id="GO:0008168">
    <property type="term" value="F:methyltransferase activity"/>
    <property type="evidence" value="ECO:0007669"/>
    <property type="project" value="UniProtKB-KW"/>
</dbReference>
<gene>
    <name evidence="5" type="ORF">C2E16_11890</name>
</gene>
<reference evidence="5 6" key="1">
    <citation type="submission" date="2018-01" db="EMBL/GenBank/DDBJ databases">
        <title>Complete and assembled Genome of Pantoea calida DSM22759T.</title>
        <authorList>
            <person name="Stevens M.J.A."/>
            <person name="Zurfluh K."/>
            <person name="Stephan R."/>
        </authorList>
    </citation>
    <scope>NUCLEOTIDE SEQUENCE [LARGE SCALE GENOMIC DNA]</scope>
    <source>
        <strain evidence="5 6">DSM 22759</strain>
    </source>
</reference>
<keyword evidence="3" id="KW-0949">S-adenosyl-L-methionine</keyword>
<dbReference type="Proteomes" id="UP000237673">
    <property type="component" value="Chromosome"/>
</dbReference>
<proteinExistence type="inferred from homology"/>
<dbReference type="GO" id="GO:0032259">
    <property type="term" value="P:methylation"/>
    <property type="evidence" value="ECO:0007669"/>
    <property type="project" value="UniProtKB-KW"/>
</dbReference>
<name>A0ABM6S1G6_9GAMM</name>
<evidence type="ECO:0000256" key="1">
    <source>
        <dbReference type="ARBA" id="ARBA00022603"/>
    </source>
</evidence>
<accession>A0ABM6S1G6</accession>
<protein>
    <submittedName>
        <fullName evidence="5">DNA methyltransferase</fullName>
    </submittedName>
</protein>